<dbReference type="Proteomes" id="UP000557688">
    <property type="component" value="Unassembled WGS sequence"/>
</dbReference>
<dbReference type="EMBL" id="JABXXQ010000051">
    <property type="protein sequence ID" value="NVN29611.1"/>
    <property type="molecule type" value="Genomic_DNA"/>
</dbReference>
<evidence type="ECO:0000313" key="6">
    <source>
        <dbReference type="Proteomes" id="UP000565205"/>
    </source>
</evidence>
<sequence length="471" mass="44249">MDRTIVYPSALPADTDILQPQRDAATAIGFLTAAAIGPGRADGFGTVQVPGSMSVSVGNGSVTTLGVVDGSAFGSLPADSTPIVKTGIVRQSTILQTPAPTSAGQSINYLVQVAYAESDTSPSVLQYYNAANPVQQYSGPGGAGGSQNTRRLQTVLVSAKAGSAAATGSQTTPSPDSGYLGVFVVTATAGSSTLTIGPYNNGASMVGDKLPVTNTKLAALTASVAGIPAQVASNTTAISTNTANIGTLQTQVAANTTGLATANTRISAIQSGVSRMANWAAAGSYTFTVPPNVSILKVTVVGGGGGGGGGTTSNGGGGGGAGGTAWGYVPVSPGAQYTVTVGASGAGGNSGGDGSAGGSSSFSNLLSASGGSGGSGGANTLAGGVGGTGYLASTGVNAGVTLAGGYGGDGLSGSTAAGQGGTSSEGGGSRGNKASGFLGQGALGSGGGGGYGTSSPAGGAAGIVGIVSVEY</sequence>
<evidence type="ECO:0000313" key="5">
    <source>
        <dbReference type="Proteomes" id="UP000557688"/>
    </source>
</evidence>
<proteinExistence type="predicted"/>
<accession>A0A850NID5</accession>
<dbReference type="Pfam" id="PF21722">
    <property type="entry name" value="Gly_rich_2"/>
    <property type="match status" value="1"/>
</dbReference>
<name>A0A850NID5_9PROT</name>
<evidence type="ECO:0000313" key="3">
    <source>
        <dbReference type="EMBL" id="MBB3175425.1"/>
    </source>
</evidence>
<dbReference type="Gene3D" id="1.20.5.340">
    <property type="match status" value="1"/>
</dbReference>
<comment type="caution">
    <text evidence="4">The sequence shown here is derived from an EMBL/GenBank/DDBJ whole genome shotgun (WGS) entry which is preliminary data.</text>
</comment>
<evidence type="ECO:0000259" key="2">
    <source>
        <dbReference type="Pfam" id="PF21722"/>
    </source>
</evidence>
<organism evidence="4 6">
    <name type="scientific">Endobacter medicaginis</name>
    <dbReference type="NCBI Taxonomy" id="1181271"/>
    <lineage>
        <taxon>Bacteria</taxon>
        <taxon>Pseudomonadati</taxon>
        <taxon>Pseudomonadota</taxon>
        <taxon>Alphaproteobacteria</taxon>
        <taxon>Acetobacterales</taxon>
        <taxon>Acetobacteraceae</taxon>
        <taxon>Endobacter</taxon>
    </lineage>
</organism>
<feature type="compositionally biased region" description="Gly residues" evidence="1">
    <location>
        <begin position="418"/>
        <end position="430"/>
    </location>
</feature>
<feature type="domain" description="Glycine-rich" evidence="2">
    <location>
        <begin position="282"/>
        <end position="471"/>
    </location>
</feature>
<keyword evidence="5" id="KW-1185">Reference proteome</keyword>
<dbReference type="InterPro" id="IPR049304">
    <property type="entry name" value="Gly_rich_dom"/>
</dbReference>
<feature type="region of interest" description="Disordered" evidence="1">
    <location>
        <begin position="414"/>
        <end position="435"/>
    </location>
</feature>
<evidence type="ECO:0000313" key="4">
    <source>
        <dbReference type="EMBL" id="NVN29611.1"/>
    </source>
</evidence>
<dbReference type="RefSeq" id="WP_176622446.1">
    <property type="nucleotide sequence ID" value="NZ_JABXXQ010000051.1"/>
</dbReference>
<dbReference type="EMBL" id="JACHXV010000031">
    <property type="protein sequence ID" value="MBB3175425.1"/>
    <property type="molecule type" value="Genomic_DNA"/>
</dbReference>
<reference evidence="4 6" key="1">
    <citation type="submission" date="2020-06" db="EMBL/GenBank/DDBJ databases">
        <title>Description of novel acetic acid bacteria.</title>
        <authorList>
            <person name="Sombolestani A."/>
        </authorList>
    </citation>
    <scope>NUCLEOTIDE SEQUENCE [LARGE SCALE GENOMIC DNA]</scope>
    <source>
        <strain evidence="4 6">LMG 26838</strain>
    </source>
</reference>
<dbReference type="Proteomes" id="UP000565205">
    <property type="component" value="Unassembled WGS sequence"/>
</dbReference>
<evidence type="ECO:0000256" key="1">
    <source>
        <dbReference type="SAM" id="MobiDB-lite"/>
    </source>
</evidence>
<reference evidence="3 5" key="2">
    <citation type="submission" date="2020-08" db="EMBL/GenBank/DDBJ databases">
        <title>Genomic Encyclopedia of Type Strains, Phase III (KMG-III): the genomes of soil and plant-associated and newly described type strains.</title>
        <authorList>
            <person name="Whitman W."/>
        </authorList>
    </citation>
    <scope>NUCLEOTIDE SEQUENCE [LARGE SCALE GENOMIC DNA]</scope>
    <source>
        <strain evidence="3 5">CECT 8088</strain>
    </source>
</reference>
<gene>
    <name evidence="3" type="ORF">FHR90_003280</name>
    <name evidence="4" type="ORF">HUK83_04575</name>
</gene>
<protein>
    <recommendedName>
        <fullName evidence="2">Glycine-rich domain-containing protein</fullName>
    </recommendedName>
</protein>
<dbReference type="AlphaFoldDB" id="A0A850NID5"/>